<dbReference type="Proteomes" id="UP001278500">
    <property type="component" value="Unassembled WGS sequence"/>
</dbReference>
<dbReference type="GeneID" id="87861823"/>
<reference evidence="2" key="2">
    <citation type="submission" date="2023-06" db="EMBL/GenBank/DDBJ databases">
        <authorList>
            <consortium name="Lawrence Berkeley National Laboratory"/>
            <person name="Haridas S."/>
            <person name="Hensen N."/>
            <person name="Bonometti L."/>
            <person name="Westerberg I."/>
            <person name="Brannstrom I.O."/>
            <person name="Guillou S."/>
            <person name="Cros-Aarteil S."/>
            <person name="Calhoun S."/>
            <person name="Kuo A."/>
            <person name="Mondo S."/>
            <person name="Pangilinan J."/>
            <person name="Riley R."/>
            <person name="Labutti K."/>
            <person name="Andreopoulos B."/>
            <person name="Lipzen A."/>
            <person name="Chen C."/>
            <person name="Yanf M."/>
            <person name="Daum C."/>
            <person name="Ng V."/>
            <person name="Clum A."/>
            <person name="Steindorff A."/>
            <person name="Ohm R."/>
            <person name="Martin F."/>
            <person name="Silar P."/>
            <person name="Natvig D."/>
            <person name="Lalanne C."/>
            <person name="Gautier V."/>
            <person name="Ament-Velasquez S.L."/>
            <person name="Kruys A."/>
            <person name="Hutchinson M.I."/>
            <person name="Powell A.J."/>
            <person name="Barry K."/>
            <person name="Miller A.N."/>
            <person name="Grigoriev I.V."/>
            <person name="Debuchy R."/>
            <person name="Gladieux P."/>
            <person name="Thoren M.H."/>
            <person name="Johannesson H."/>
        </authorList>
    </citation>
    <scope>NUCLEOTIDE SEQUENCE</scope>
    <source>
        <strain evidence="2">CBS 560.94</strain>
    </source>
</reference>
<proteinExistence type="predicted"/>
<sequence>MVGAPSEFSSSSASSASSEASSAGTVFYTPSPAGSNRQLSRPPTGVGEFLRAPSTRPAFPRITDDALLEHIWGQSFDDSLFWLRRIGLQGLPQYETAPLSELMPTQNRLPNNLGVRRPVIVDGTTGWRQRQYRRAAANMDLPLLLEEMGRLREEELRILEARRRIANLLPPWMTLTADEPIRLNIPPIPPRQMPVNMEFPLRVLEDTERDNIANGFPQHVRQRSSHVRQRSNQVREESDEDPFSQVNPFRRGRNLPR</sequence>
<dbReference type="RefSeq" id="XP_062681384.1">
    <property type="nucleotide sequence ID" value="XM_062824669.1"/>
</dbReference>
<feature type="region of interest" description="Disordered" evidence="1">
    <location>
        <begin position="215"/>
        <end position="257"/>
    </location>
</feature>
<gene>
    <name evidence="2" type="ORF">B0H65DRAFT_427166</name>
</gene>
<reference evidence="2" key="1">
    <citation type="journal article" date="2023" name="Mol. Phylogenet. Evol.">
        <title>Genome-scale phylogeny and comparative genomics of the fungal order Sordariales.</title>
        <authorList>
            <person name="Hensen N."/>
            <person name="Bonometti L."/>
            <person name="Westerberg I."/>
            <person name="Brannstrom I.O."/>
            <person name="Guillou S."/>
            <person name="Cros-Aarteil S."/>
            <person name="Calhoun S."/>
            <person name="Haridas S."/>
            <person name="Kuo A."/>
            <person name="Mondo S."/>
            <person name="Pangilinan J."/>
            <person name="Riley R."/>
            <person name="LaButti K."/>
            <person name="Andreopoulos B."/>
            <person name="Lipzen A."/>
            <person name="Chen C."/>
            <person name="Yan M."/>
            <person name="Daum C."/>
            <person name="Ng V."/>
            <person name="Clum A."/>
            <person name="Steindorff A."/>
            <person name="Ohm R.A."/>
            <person name="Martin F."/>
            <person name="Silar P."/>
            <person name="Natvig D.O."/>
            <person name="Lalanne C."/>
            <person name="Gautier V."/>
            <person name="Ament-Velasquez S.L."/>
            <person name="Kruys A."/>
            <person name="Hutchinson M.I."/>
            <person name="Powell A.J."/>
            <person name="Barry K."/>
            <person name="Miller A.N."/>
            <person name="Grigoriev I.V."/>
            <person name="Debuchy R."/>
            <person name="Gladieux P."/>
            <person name="Hiltunen Thoren M."/>
            <person name="Johannesson H."/>
        </authorList>
    </citation>
    <scope>NUCLEOTIDE SEQUENCE</scope>
    <source>
        <strain evidence="2">CBS 560.94</strain>
    </source>
</reference>
<evidence type="ECO:0000256" key="1">
    <source>
        <dbReference type="SAM" id="MobiDB-lite"/>
    </source>
</evidence>
<feature type="compositionally biased region" description="Basic residues" evidence="1">
    <location>
        <begin position="220"/>
        <end position="229"/>
    </location>
</feature>
<dbReference type="EMBL" id="JAUEPP010000004">
    <property type="protein sequence ID" value="KAK3344771.1"/>
    <property type="molecule type" value="Genomic_DNA"/>
</dbReference>
<name>A0AAE0JEH3_9PEZI</name>
<feature type="region of interest" description="Disordered" evidence="1">
    <location>
        <begin position="1"/>
        <end position="52"/>
    </location>
</feature>
<keyword evidence="3" id="KW-1185">Reference proteome</keyword>
<feature type="compositionally biased region" description="Polar residues" evidence="1">
    <location>
        <begin position="32"/>
        <end position="41"/>
    </location>
</feature>
<comment type="caution">
    <text evidence="2">The sequence shown here is derived from an EMBL/GenBank/DDBJ whole genome shotgun (WGS) entry which is preliminary data.</text>
</comment>
<organism evidence="2 3">
    <name type="scientific">Neurospora tetraspora</name>
    <dbReference type="NCBI Taxonomy" id="94610"/>
    <lineage>
        <taxon>Eukaryota</taxon>
        <taxon>Fungi</taxon>
        <taxon>Dikarya</taxon>
        <taxon>Ascomycota</taxon>
        <taxon>Pezizomycotina</taxon>
        <taxon>Sordariomycetes</taxon>
        <taxon>Sordariomycetidae</taxon>
        <taxon>Sordariales</taxon>
        <taxon>Sordariaceae</taxon>
        <taxon>Neurospora</taxon>
    </lineage>
</organism>
<evidence type="ECO:0000313" key="3">
    <source>
        <dbReference type="Proteomes" id="UP001278500"/>
    </source>
</evidence>
<protein>
    <submittedName>
        <fullName evidence="2">Uncharacterized protein</fullName>
    </submittedName>
</protein>
<evidence type="ECO:0000313" key="2">
    <source>
        <dbReference type="EMBL" id="KAK3344771.1"/>
    </source>
</evidence>
<feature type="compositionally biased region" description="Low complexity" evidence="1">
    <location>
        <begin position="1"/>
        <end position="23"/>
    </location>
</feature>
<dbReference type="AlphaFoldDB" id="A0AAE0JEH3"/>
<accession>A0AAE0JEH3</accession>